<organism evidence="2 3">
    <name type="scientific">Candidatus Marsarchaeota G2 archaeon BE_D</name>
    <dbReference type="NCBI Taxonomy" id="1978158"/>
    <lineage>
        <taxon>Archaea</taxon>
        <taxon>Candidatus Marsarchaeota</taxon>
        <taxon>Candidatus Marsarchaeota group 2</taxon>
    </lineage>
</organism>
<evidence type="ECO:0000259" key="1">
    <source>
        <dbReference type="Pfam" id="PF05916"/>
    </source>
</evidence>
<proteinExistence type="predicted"/>
<dbReference type="EMBL" id="NEXF01000011">
    <property type="protein sequence ID" value="PSO09281.1"/>
    <property type="molecule type" value="Genomic_DNA"/>
</dbReference>
<protein>
    <recommendedName>
        <fullName evidence="1">GINS subunit domain-containing protein</fullName>
    </recommendedName>
</protein>
<dbReference type="Proteomes" id="UP000242015">
    <property type="component" value="Unassembled WGS sequence"/>
</dbReference>
<dbReference type="CDD" id="cd11714">
    <property type="entry name" value="GINS_A_archaea"/>
    <property type="match status" value="1"/>
</dbReference>
<gene>
    <name evidence="2" type="ORF">B9Q04_01170</name>
</gene>
<dbReference type="InterPro" id="IPR038437">
    <property type="entry name" value="GINS_Psf3_sf"/>
</dbReference>
<sequence>MATLLVFCLKPDAGILAKEQQASSFKADRNLFFEQKLRRGFNLSFRQRLGCYKLSLLVSENIIFWDMTRDFRLIHRYVLLLYLQKPVMVRFKKTIQGLSDYSPSLPEPVEEGYETNVPRWLAEWLIEKGYAEYTSQQTSLRQQLARSIWQEEQGSNPQKLAENYYAELKKPIEDMLKSNDPNFAAAQSMLQDLLRMRIKKIRRMAESNTKSEAFDALLPEEKAWYEEYRKLFQDWIDPVWFMYPTGFKVDFWMNLNE</sequence>
<dbReference type="Gene3D" id="1.20.58.2050">
    <property type="match status" value="1"/>
</dbReference>
<feature type="domain" description="GINS subunit" evidence="1">
    <location>
        <begin position="151"/>
        <end position="235"/>
    </location>
</feature>
<name>A0A2R6CEN4_9ARCH</name>
<comment type="caution">
    <text evidence="2">The sequence shown here is derived from an EMBL/GenBank/DDBJ whole genome shotgun (WGS) entry which is preliminary data.</text>
</comment>
<dbReference type="AlphaFoldDB" id="A0A2R6CEN4"/>
<accession>A0A2R6CEN4</accession>
<evidence type="ECO:0000313" key="2">
    <source>
        <dbReference type="EMBL" id="PSO09281.1"/>
    </source>
</evidence>
<dbReference type="Pfam" id="PF05916">
    <property type="entry name" value="Sld5"/>
    <property type="match status" value="1"/>
</dbReference>
<evidence type="ECO:0000313" key="3">
    <source>
        <dbReference type="Proteomes" id="UP000242015"/>
    </source>
</evidence>
<reference evidence="2 3" key="1">
    <citation type="submission" date="2017-04" db="EMBL/GenBank/DDBJ databases">
        <title>Novel microbial lineages endemic to geothermal iron-oxide mats fill important gaps in the evolutionary history of Archaea.</title>
        <authorList>
            <person name="Jay Z.J."/>
            <person name="Beam J.P."/>
            <person name="Dlakic M."/>
            <person name="Rusch D.B."/>
            <person name="Kozubal M.A."/>
            <person name="Inskeep W.P."/>
        </authorList>
    </citation>
    <scope>NUCLEOTIDE SEQUENCE [LARGE SCALE GENOMIC DNA]</scope>
    <source>
        <strain evidence="2">BE_D</strain>
    </source>
</reference>
<dbReference type="InterPro" id="IPR021151">
    <property type="entry name" value="GINS_A"/>
</dbReference>